<dbReference type="GO" id="GO:0008887">
    <property type="term" value="F:glycerate kinase activity"/>
    <property type="evidence" value="ECO:0007669"/>
    <property type="project" value="InterPro"/>
</dbReference>
<dbReference type="eggNOG" id="COG2379">
    <property type="taxonomic scope" value="Bacteria"/>
</dbReference>
<dbReference type="PANTHER" id="PTHR12227">
    <property type="entry name" value="GLYCERATE KINASE"/>
    <property type="match status" value="1"/>
</dbReference>
<dbReference type="STRING" id="2518989.IMCC3088_1644"/>
<dbReference type="Pfam" id="PF05161">
    <property type="entry name" value="MOFRL"/>
    <property type="match status" value="1"/>
</dbReference>
<dbReference type="InterPro" id="IPR039760">
    <property type="entry name" value="MOFRL_protein"/>
</dbReference>
<accession>F3L277</accession>
<dbReference type="Gene3D" id="3.40.50.10180">
    <property type="entry name" value="Glycerate kinase, MOFRL-like N-terminal domain"/>
    <property type="match status" value="1"/>
</dbReference>
<dbReference type="RefSeq" id="WP_009575875.1">
    <property type="nucleotide sequence ID" value="NZ_AEIG01000044.1"/>
</dbReference>
<gene>
    <name evidence="1" type="ORF">IMCC3088_1644</name>
</gene>
<dbReference type="GO" id="GO:0005737">
    <property type="term" value="C:cytoplasm"/>
    <property type="evidence" value="ECO:0007669"/>
    <property type="project" value="TreeGrafter"/>
</dbReference>
<dbReference type="EMBL" id="AEIG01000044">
    <property type="protein sequence ID" value="EGG29568.1"/>
    <property type="molecule type" value="Genomic_DNA"/>
</dbReference>
<dbReference type="InterPro" id="IPR007835">
    <property type="entry name" value="MOFRL"/>
</dbReference>
<dbReference type="Pfam" id="PF13660">
    <property type="entry name" value="DUF4147"/>
    <property type="match status" value="1"/>
</dbReference>
<sequence>MNLATTENLRARAKSIFDCAVAAADPAEALKRTLVTHPLPIPAEGGRTFLISIGKAAPEMLREALPHVVGERQALLVTHYGNQADVPGVEIIRSSHPLPDANGILAGNRVLELLETTRPPDQVIVLISGGGSALLPAPVPGVTLEDKIALNQLLLSAGLDITEMNLVRQQVSRLKGGGLARLAAPAPVTAYILSDVIGDDLRVVASGPTAAAIGSPVDAMHVLKKSNLANRVPSSILAALGSNQEEGFRNSIVVNHLIGSNKLSLSAAKRAAEKYCAVKVVSDQLIGDVATAAQGILHAGRSILSQSPAALLFGGETTVDVRGTGLGGRNQELALRVAIIADSLPLNRDWVLLSGGTDGRDGPTDAAGGIVDAETVSRIRARGQDPLALLENNDSYAALKSSGDLLVTGATGTNVADVQILLLSASG</sequence>
<organism evidence="1 2">
    <name type="scientific">Aequoribacter fuscus</name>
    <dbReference type="NCBI Taxonomy" id="2518989"/>
    <lineage>
        <taxon>Bacteria</taxon>
        <taxon>Pseudomonadati</taxon>
        <taxon>Pseudomonadota</taxon>
        <taxon>Gammaproteobacteria</taxon>
        <taxon>Cellvibrionales</taxon>
        <taxon>Halieaceae</taxon>
        <taxon>Aequoribacter</taxon>
    </lineage>
</organism>
<dbReference type="Proteomes" id="UP000005615">
    <property type="component" value="Unassembled WGS sequence"/>
</dbReference>
<comment type="caution">
    <text evidence="1">The sequence shown here is derived from an EMBL/GenBank/DDBJ whole genome shotgun (WGS) entry which is preliminary data.</text>
</comment>
<dbReference type="InterPro" id="IPR038614">
    <property type="entry name" value="GK_N_sf"/>
</dbReference>
<dbReference type="AlphaFoldDB" id="F3L277"/>
<name>F3L277_9GAMM</name>
<keyword evidence="1" id="KW-0808">Transferase</keyword>
<dbReference type="SUPFAM" id="SSF82544">
    <property type="entry name" value="GckA/TtuD-like"/>
    <property type="match status" value="1"/>
</dbReference>
<reference evidence="1 2" key="1">
    <citation type="journal article" date="2011" name="J. Bacteriol.">
        <title>Genome sequence of strain IMCC3088, a proteorhodopsin-containing marine bacterium belonging to the OM60/NOR5 clade.</title>
        <authorList>
            <person name="Jang Y."/>
            <person name="Oh H.M."/>
            <person name="Kang I."/>
            <person name="Lee K."/>
            <person name="Yang S.J."/>
            <person name="Cho J.C."/>
        </authorList>
    </citation>
    <scope>NUCLEOTIDE SEQUENCE [LARGE SCALE GENOMIC DNA]</scope>
    <source>
        <strain evidence="1 2">IMCC3088</strain>
    </source>
</reference>
<evidence type="ECO:0000313" key="2">
    <source>
        <dbReference type="Proteomes" id="UP000005615"/>
    </source>
</evidence>
<evidence type="ECO:0000313" key="1">
    <source>
        <dbReference type="EMBL" id="EGG29568.1"/>
    </source>
</evidence>
<dbReference type="InterPro" id="IPR037035">
    <property type="entry name" value="GK-like_C_sf"/>
</dbReference>
<keyword evidence="1" id="KW-0418">Kinase</keyword>
<dbReference type="OrthoDB" id="9766552at2"/>
<keyword evidence="2" id="KW-1185">Reference proteome</keyword>
<protein>
    <submittedName>
        <fullName evidence="1">D-glycerate 2-kinase</fullName>
    </submittedName>
</protein>
<proteinExistence type="predicted"/>
<dbReference type="Gene3D" id="3.40.1480.10">
    <property type="entry name" value="MOFRL domain"/>
    <property type="match status" value="1"/>
</dbReference>
<dbReference type="PANTHER" id="PTHR12227:SF0">
    <property type="entry name" value="GLYCERATE KINASE"/>
    <property type="match status" value="1"/>
</dbReference>
<dbReference type="InterPro" id="IPR025286">
    <property type="entry name" value="MOFRL_assoc_dom"/>
</dbReference>